<keyword evidence="3" id="KW-1185">Reference proteome</keyword>
<sequence length="300" mass="31756">MRTLLVPPAAVARATPPPETLWAPGVVRRPLTQDMGGTLTLSRGLILHVQAGDNSPWGWFARADVKASSHWWVAKSGAIEQYVPADRVAWAQAAGNAHWHSVETEGFPGEGLTAAQLGTLARLYRWGHDRWGWDLQLAESPGVTGLGWHGMGGTAWGSHPGCPGEIRKAQRADILADVPGGPTTSASRPAAAEEDDMDEATLRKVLNEGTGPGQTTWPGTSRETLRTAQETFNHAKASADGVAALGRQLAQVLAQHPAGEPLTAERLLAAIRTETDPVALAAFAEAAGGRLRAIYATRTS</sequence>
<evidence type="ECO:0000259" key="1">
    <source>
        <dbReference type="Pfam" id="PF01510"/>
    </source>
</evidence>
<gene>
    <name evidence="2" type="ORF">CC117_33745</name>
</gene>
<organism evidence="2 3">
    <name type="scientific">Parafrankia colletiae</name>
    <dbReference type="NCBI Taxonomy" id="573497"/>
    <lineage>
        <taxon>Bacteria</taxon>
        <taxon>Bacillati</taxon>
        <taxon>Actinomycetota</taxon>
        <taxon>Actinomycetes</taxon>
        <taxon>Frankiales</taxon>
        <taxon>Frankiaceae</taxon>
        <taxon>Parafrankia</taxon>
    </lineage>
</organism>
<protein>
    <recommendedName>
        <fullName evidence="1">N-acetylmuramoyl-L-alanine amidase domain-containing protein</fullName>
    </recommendedName>
</protein>
<proteinExistence type="predicted"/>
<dbReference type="GO" id="GO:0008745">
    <property type="term" value="F:N-acetylmuramoyl-L-alanine amidase activity"/>
    <property type="evidence" value="ECO:0007669"/>
    <property type="project" value="InterPro"/>
</dbReference>
<dbReference type="InterPro" id="IPR036505">
    <property type="entry name" value="Amidase/PGRP_sf"/>
</dbReference>
<dbReference type="Proteomes" id="UP000179627">
    <property type="component" value="Unassembled WGS sequence"/>
</dbReference>
<dbReference type="AlphaFoldDB" id="A0A1S1R1I1"/>
<dbReference type="EMBL" id="MBLM01000088">
    <property type="protein sequence ID" value="OHV39797.1"/>
    <property type="molecule type" value="Genomic_DNA"/>
</dbReference>
<dbReference type="RefSeq" id="WP_071083498.1">
    <property type="nucleotide sequence ID" value="NZ_MBLM01000088.1"/>
</dbReference>
<evidence type="ECO:0000313" key="2">
    <source>
        <dbReference type="EMBL" id="OHV39797.1"/>
    </source>
</evidence>
<accession>A0A1S1R1I1</accession>
<dbReference type="GO" id="GO:0009253">
    <property type="term" value="P:peptidoglycan catabolic process"/>
    <property type="evidence" value="ECO:0007669"/>
    <property type="project" value="InterPro"/>
</dbReference>
<feature type="domain" description="N-acetylmuramoyl-L-alanine amidase" evidence="1">
    <location>
        <begin position="43"/>
        <end position="164"/>
    </location>
</feature>
<comment type="caution">
    <text evidence="2">The sequence shown here is derived from an EMBL/GenBank/DDBJ whole genome shotgun (WGS) entry which is preliminary data.</text>
</comment>
<dbReference type="Gene3D" id="3.40.80.10">
    <property type="entry name" value="Peptidoglycan recognition protein-like"/>
    <property type="match status" value="1"/>
</dbReference>
<reference evidence="3" key="1">
    <citation type="submission" date="2016-07" db="EMBL/GenBank/DDBJ databases">
        <title>Sequence Frankia sp. strain CcI1.17.</title>
        <authorList>
            <person name="Ghodhbane-Gtari F."/>
            <person name="Swanson E."/>
            <person name="Gueddou A."/>
            <person name="Morris K."/>
            <person name="Hezbri K."/>
            <person name="Ktari A."/>
            <person name="Nouioui I."/>
            <person name="Abebe-Akele F."/>
            <person name="Simpson S."/>
            <person name="Thomas K."/>
            <person name="Gtari M."/>
            <person name="Tisa L.S."/>
            <person name="Hurst S."/>
        </authorList>
    </citation>
    <scope>NUCLEOTIDE SEQUENCE [LARGE SCALE GENOMIC DNA]</scope>
    <source>
        <strain evidence="3">Cc1.17</strain>
    </source>
</reference>
<name>A0A1S1R1I1_9ACTN</name>
<evidence type="ECO:0000313" key="3">
    <source>
        <dbReference type="Proteomes" id="UP000179627"/>
    </source>
</evidence>
<dbReference type="Pfam" id="PF01510">
    <property type="entry name" value="Amidase_2"/>
    <property type="match status" value="1"/>
</dbReference>
<dbReference type="SUPFAM" id="SSF55846">
    <property type="entry name" value="N-acetylmuramoyl-L-alanine amidase-like"/>
    <property type="match status" value="1"/>
</dbReference>
<dbReference type="InterPro" id="IPR002502">
    <property type="entry name" value="Amidase_domain"/>
</dbReference>